<feature type="domain" description="HTH araC/xylS-type" evidence="4">
    <location>
        <begin position="210"/>
        <end position="308"/>
    </location>
</feature>
<comment type="caution">
    <text evidence="5">The sequence shown here is derived from an EMBL/GenBank/DDBJ whole genome shotgun (WGS) entry which is preliminary data.</text>
</comment>
<accession>A0A6I1E1K5</accession>
<dbReference type="PRINTS" id="PR00032">
    <property type="entry name" value="HTHARAC"/>
</dbReference>
<dbReference type="Proteomes" id="UP000429785">
    <property type="component" value="Unassembled WGS sequence"/>
</dbReference>
<dbReference type="PANTHER" id="PTHR47893">
    <property type="entry name" value="REGULATORY PROTEIN PCHR"/>
    <property type="match status" value="1"/>
</dbReference>
<evidence type="ECO:0000259" key="4">
    <source>
        <dbReference type="PROSITE" id="PS01124"/>
    </source>
</evidence>
<dbReference type="PROSITE" id="PS00041">
    <property type="entry name" value="HTH_ARAC_FAMILY_1"/>
    <property type="match status" value="1"/>
</dbReference>
<dbReference type="PANTHER" id="PTHR47893:SF1">
    <property type="entry name" value="REGULATORY PROTEIN PCHR"/>
    <property type="match status" value="1"/>
</dbReference>
<sequence length="308" mass="35551">MPNNDDFRVKRIQKMLLEMARGNFFYRLEPSDRNDNMASLAVMLNMVNEEIRASFIHQGFANTRNTPQCIIQLSLLLDSKGIVEMVANSTCSLLSCLPHDLIGRPIIQFMTEVSQKRWVKKFPKLLKKERTETILQLELHTFEGLLIKKDFNISVFQAFDGSGQKILLDTVFFSKGAPFGTGLPKKNLKVTKGIKEPKVMLRPQDIQMIRDVHDMIINHLERDLPTLKDLALQMGTNEYKLKYGFKQLYGTTIFRFQTQERLRKARTLIEHSGHSLKEIAHMTGFKSAAHFSRAFREKYGQSPSDLRE</sequence>
<keyword evidence="3" id="KW-0804">Transcription</keyword>
<evidence type="ECO:0000313" key="6">
    <source>
        <dbReference type="Proteomes" id="UP000429785"/>
    </source>
</evidence>
<dbReference type="InterPro" id="IPR018062">
    <property type="entry name" value="HTH_AraC-typ_CS"/>
</dbReference>
<dbReference type="InterPro" id="IPR020449">
    <property type="entry name" value="Tscrpt_reg_AraC-type_HTH"/>
</dbReference>
<evidence type="ECO:0000256" key="3">
    <source>
        <dbReference type="ARBA" id="ARBA00023163"/>
    </source>
</evidence>
<organism evidence="5 6">
    <name type="scientific">Flagellimonas olearia</name>
    <dbReference type="NCBI Taxonomy" id="552546"/>
    <lineage>
        <taxon>Bacteria</taxon>
        <taxon>Pseudomonadati</taxon>
        <taxon>Bacteroidota</taxon>
        <taxon>Flavobacteriia</taxon>
        <taxon>Flavobacteriales</taxon>
        <taxon>Flavobacteriaceae</taxon>
        <taxon>Flagellimonas</taxon>
    </lineage>
</organism>
<gene>
    <name evidence="5" type="ORF">F8C76_02030</name>
</gene>
<dbReference type="OrthoDB" id="1451418at2"/>
<evidence type="ECO:0000256" key="2">
    <source>
        <dbReference type="ARBA" id="ARBA00023125"/>
    </source>
</evidence>
<keyword evidence="1" id="KW-0805">Transcription regulation</keyword>
<dbReference type="InterPro" id="IPR053142">
    <property type="entry name" value="PchR_regulatory_protein"/>
</dbReference>
<dbReference type="Pfam" id="PF12833">
    <property type="entry name" value="HTH_18"/>
    <property type="match status" value="1"/>
</dbReference>
<name>A0A6I1E1K5_9FLAO</name>
<protein>
    <submittedName>
        <fullName evidence="5">Helix-turn-helix domain-containing protein</fullName>
    </submittedName>
</protein>
<evidence type="ECO:0000313" key="5">
    <source>
        <dbReference type="EMBL" id="KAB7530309.1"/>
    </source>
</evidence>
<dbReference type="SUPFAM" id="SSF46689">
    <property type="entry name" value="Homeodomain-like"/>
    <property type="match status" value="1"/>
</dbReference>
<dbReference type="EMBL" id="WELG01000001">
    <property type="protein sequence ID" value="KAB7530309.1"/>
    <property type="molecule type" value="Genomic_DNA"/>
</dbReference>
<proteinExistence type="predicted"/>
<keyword evidence="2" id="KW-0238">DNA-binding</keyword>
<reference evidence="5 6" key="1">
    <citation type="submission" date="2019-10" db="EMBL/GenBank/DDBJ databases">
        <title>Muricauda olearia CL-SS4 JCM15563 genome.</title>
        <authorList>
            <person name="Liu L."/>
        </authorList>
    </citation>
    <scope>NUCLEOTIDE SEQUENCE [LARGE SCALE GENOMIC DNA]</scope>
    <source>
        <strain evidence="5 6">CL-SS4</strain>
    </source>
</reference>
<dbReference type="GO" id="GO:0003700">
    <property type="term" value="F:DNA-binding transcription factor activity"/>
    <property type="evidence" value="ECO:0007669"/>
    <property type="project" value="InterPro"/>
</dbReference>
<dbReference type="InterPro" id="IPR018060">
    <property type="entry name" value="HTH_AraC"/>
</dbReference>
<evidence type="ECO:0000256" key="1">
    <source>
        <dbReference type="ARBA" id="ARBA00023015"/>
    </source>
</evidence>
<dbReference type="SMART" id="SM00342">
    <property type="entry name" value="HTH_ARAC"/>
    <property type="match status" value="1"/>
</dbReference>
<dbReference type="InterPro" id="IPR009057">
    <property type="entry name" value="Homeodomain-like_sf"/>
</dbReference>
<dbReference type="Gene3D" id="1.10.10.60">
    <property type="entry name" value="Homeodomain-like"/>
    <property type="match status" value="1"/>
</dbReference>
<dbReference type="AlphaFoldDB" id="A0A6I1E1K5"/>
<dbReference type="GO" id="GO:0043565">
    <property type="term" value="F:sequence-specific DNA binding"/>
    <property type="evidence" value="ECO:0007669"/>
    <property type="project" value="InterPro"/>
</dbReference>
<dbReference type="RefSeq" id="WP_152130242.1">
    <property type="nucleotide sequence ID" value="NZ_WELG01000001.1"/>
</dbReference>
<dbReference type="PROSITE" id="PS01124">
    <property type="entry name" value="HTH_ARAC_FAMILY_2"/>
    <property type="match status" value="1"/>
</dbReference>